<organism evidence="1 2">
    <name type="scientific">Lindgomyces ingoldianus</name>
    <dbReference type="NCBI Taxonomy" id="673940"/>
    <lineage>
        <taxon>Eukaryota</taxon>
        <taxon>Fungi</taxon>
        <taxon>Dikarya</taxon>
        <taxon>Ascomycota</taxon>
        <taxon>Pezizomycotina</taxon>
        <taxon>Dothideomycetes</taxon>
        <taxon>Pleosporomycetidae</taxon>
        <taxon>Pleosporales</taxon>
        <taxon>Lindgomycetaceae</taxon>
        <taxon>Lindgomyces</taxon>
    </lineage>
</organism>
<protein>
    <submittedName>
        <fullName evidence="1">NAD(P)-binding protein</fullName>
    </submittedName>
</protein>
<dbReference type="EMBL" id="MU003496">
    <property type="protein sequence ID" value="KAF2475123.1"/>
    <property type="molecule type" value="Genomic_DNA"/>
</dbReference>
<evidence type="ECO:0000313" key="2">
    <source>
        <dbReference type="Proteomes" id="UP000799755"/>
    </source>
</evidence>
<keyword evidence="2" id="KW-1185">Reference proteome</keyword>
<gene>
    <name evidence="1" type="ORF">BDR25DRAFT_253946</name>
</gene>
<proteinExistence type="predicted"/>
<evidence type="ECO:0000313" key="1">
    <source>
        <dbReference type="EMBL" id="KAF2475123.1"/>
    </source>
</evidence>
<accession>A0ACB6R777</accession>
<reference evidence="1" key="1">
    <citation type="journal article" date="2020" name="Stud. Mycol.">
        <title>101 Dothideomycetes genomes: a test case for predicting lifestyles and emergence of pathogens.</title>
        <authorList>
            <person name="Haridas S."/>
            <person name="Albert R."/>
            <person name="Binder M."/>
            <person name="Bloem J."/>
            <person name="Labutti K."/>
            <person name="Salamov A."/>
            <person name="Andreopoulos B."/>
            <person name="Baker S."/>
            <person name="Barry K."/>
            <person name="Bills G."/>
            <person name="Bluhm B."/>
            <person name="Cannon C."/>
            <person name="Castanera R."/>
            <person name="Culley D."/>
            <person name="Daum C."/>
            <person name="Ezra D."/>
            <person name="Gonzalez J."/>
            <person name="Henrissat B."/>
            <person name="Kuo A."/>
            <person name="Liang C."/>
            <person name="Lipzen A."/>
            <person name="Lutzoni F."/>
            <person name="Magnuson J."/>
            <person name="Mondo S."/>
            <person name="Nolan M."/>
            <person name="Ohm R."/>
            <person name="Pangilinan J."/>
            <person name="Park H.-J."/>
            <person name="Ramirez L."/>
            <person name="Alfaro M."/>
            <person name="Sun H."/>
            <person name="Tritt A."/>
            <person name="Yoshinaga Y."/>
            <person name="Zwiers L.-H."/>
            <person name="Turgeon B."/>
            <person name="Goodwin S."/>
            <person name="Spatafora J."/>
            <person name="Crous P."/>
            <person name="Grigoriev I."/>
        </authorList>
    </citation>
    <scope>NUCLEOTIDE SEQUENCE</scope>
    <source>
        <strain evidence="1">ATCC 200398</strain>
    </source>
</reference>
<dbReference type="Proteomes" id="UP000799755">
    <property type="component" value="Unassembled WGS sequence"/>
</dbReference>
<comment type="caution">
    <text evidence="1">The sequence shown here is derived from an EMBL/GenBank/DDBJ whole genome shotgun (WGS) entry which is preliminary data.</text>
</comment>
<sequence length="286" mass="31710">MAPLVWLITGCTSGFGSLMVQQILSRGDKVIATGRTLSKLSSLQESGAAVLQLDVTDSQQSLNATIVKAIAIYGRIDVLVNNAAYIQTGAWEDLEYGEWLAEFDANVLGVIKVTRAVLPHLRERKAGTIVFLSSRSGWYGDAFCSAYSGSKFALEGIVEGLRWETEQFGIKTLMIEPGRFRTKFLSPGNLRTKQSHIPDYEEASRNFIAYLAQNEDGKQPGDPLKAVEIILDLVRKEGVAEGKEVPFRLPLGRDCYETIKEKCEETLKLLKEWEGVCTSTDLPRKE</sequence>
<name>A0ACB6R777_9PLEO</name>